<dbReference type="PROSITE" id="PS51184">
    <property type="entry name" value="JMJC"/>
    <property type="match status" value="1"/>
</dbReference>
<feature type="compositionally biased region" description="Pro residues" evidence="4">
    <location>
        <begin position="1487"/>
        <end position="1502"/>
    </location>
</feature>
<feature type="region of interest" description="Disordered" evidence="4">
    <location>
        <begin position="294"/>
        <end position="357"/>
    </location>
</feature>
<dbReference type="SUPFAM" id="SSF51197">
    <property type="entry name" value="Clavaminate synthase-like"/>
    <property type="match status" value="1"/>
</dbReference>
<accession>A0A835Y3R0</accession>
<dbReference type="GO" id="GO:0031490">
    <property type="term" value="F:chromatin DNA binding"/>
    <property type="evidence" value="ECO:0007669"/>
    <property type="project" value="TreeGrafter"/>
</dbReference>
<feature type="domain" description="JmjC" evidence="5">
    <location>
        <begin position="1229"/>
        <end position="1441"/>
    </location>
</feature>
<feature type="region of interest" description="Disordered" evidence="4">
    <location>
        <begin position="721"/>
        <end position="740"/>
    </location>
</feature>
<feature type="region of interest" description="Disordered" evidence="4">
    <location>
        <begin position="2621"/>
        <end position="2709"/>
    </location>
</feature>
<dbReference type="Proteomes" id="UP000612055">
    <property type="component" value="Unassembled WGS sequence"/>
</dbReference>
<feature type="region of interest" description="Disordered" evidence="4">
    <location>
        <begin position="1685"/>
        <end position="1790"/>
    </location>
</feature>
<feature type="compositionally biased region" description="Polar residues" evidence="4">
    <location>
        <begin position="1565"/>
        <end position="1576"/>
    </location>
</feature>
<feature type="region of interest" description="Disordered" evidence="4">
    <location>
        <begin position="1923"/>
        <end position="1976"/>
    </location>
</feature>
<dbReference type="GO" id="GO:0000118">
    <property type="term" value="C:histone deacetylase complex"/>
    <property type="evidence" value="ECO:0007669"/>
    <property type="project" value="TreeGrafter"/>
</dbReference>
<feature type="region of interest" description="Disordered" evidence="4">
    <location>
        <begin position="1482"/>
        <end position="1586"/>
    </location>
</feature>
<feature type="compositionally biased region" description="Low complexity" evidence="4">
    <location>
        <begin position="2565"/>
        <end position="2576"/>
    </location>
</feature>
<feature type="compositionally biased region" description="Low complexity" evidence="4">
    <location>
        <begin position="728"/>
        <end position="740"/>
    </location>
</feature>
<dbReference type="GO" id="GO:0000785">
    <property type="term" value="C:chromatin"/>
    <property type="evidence" value="ECO:0007669"/>
    <property type="project" value="TreeGrafter"/>
</dbReference>
<dbReference type="GO" id="GO:0006357">
    <property type="term" value="P:regulation of transcription by RNA polymerase II"/>
    <property type="evidence" value="ECO:0007669"/>
    <property type="project" value="TreeGrafter"/>
</dbReference>
<feature type="compositionally biased region" description="Low complexity" evidence="4">
    <location>
        <begin position="1737"/>
        <end position="1756"/>
    </location>
</feature>
<dbReference type="Pfam" id="PF02373">
    <property type="entry name" value="JmjC"/>
    <property type="match status" value="1"/>
</dbReference>
<feature type="region of interest" description="Disordered" evidence="4">
    <location>
        <begin position="2146"/>
        <end position="2332"/>
    </location>
</feature>
<feature type="compositionally biased region" description="Low complexity" evidence="4">
    <location>
        <begin position="2664"/>
        <end position="2674"/>
    </location>
</feature>
<feature type="compositionally biased region" description="Low complexity" evidence="4">
    <location>
        <begin position="2066"/>
        <end position="2077"/>
    </location>
</feature>
<dbReference type="Gene3D" id="2.170.270.10">
    <property type="entry name" value="SET domain"/>
    <property type="match status" value="1"/>
</dbReference>
<evidence type="ECO:0000256" key="3">
    <source>
        <dbReference type="ARBA" id="ARBA00023242"/>
    </source>
</evidence>
<feature type="compositionally biased region" description="Pro residues" evidence="4">
    <location>
        <begin position="164"/>
        <end position="200"/>
    </location>
</feature>
<feature type="region of interest" description="Disordered" evidence="4">
    <location>
        <begin position="1994"/>
        <end position="2112"/>
    </location>
</feature>
<feature type="compositionally biased region" description="Low complexity" evidence="4">
    <location>
        <begin position="613"/>
        <end position="624"/>
    </location>
</feature>
<feature type="compositionally biased region" description="Low complexity" evidence="4">
    <location>
        <begin position="1923"/>
        <end position="1956"/>
    </location>
</feature>
<sequence>MTEVTPMVDRGGAAAPCEGVPEGGTVDRSRSPGRTADGKGKDAVACSPMLQRSFEAPAAVGTPLTPGDRGGQAPGAGGGVSHGGRGGPAPAAAGGGIRLGADDGGPGSHAALPFPPPRTLDEIKRSRHATKSAAAAGRPAASTVQRNPVVRPKSHQHAQAPRQSIPPPPVLLRPPLPTEEAPPLPAGPPPPLPPSSPPSRPPHEDAQPLVPSLPLPPPPPPPPGDPPPGTPGHSLRLPPERSASPRWSPAPPPSAASRGALQAPQPSALGCDASPAGLAATGVQLKACFGEADQGVAPGTAQGGAPEATPGPAPEASPARSPAQEAVQAAVAETASAGGIASVPSPRRMGITGKFGRGRRIPSAAESCLAANQPQPTHGLAAAAAAETAAAAAPTADLAGDRVATTAAHVPTAASERAAAGLARALSTVIEPLMSPVAATTAPRPTDLTGQGPGAADAQGLGMRSGPATAQPDYWPRAVEAAVEAVHPEPLGVAPACREAEAVPAAQGGSPGRVAAAGQGEPQRSSGGSGGGGGMGPPGLLGPGSGPDGGVAPTGRGARLPGDLRAPPGGEAGAEAEAGLAGDGGAGDGGDEELVLDMGTGTGEAAEQEAEAEAAPAERGQDAGVDGRGGDDAEHGSGVAVGMPGSVAGLASTQPPASGAAAGGPADQPRTIPDTDAAQPLDTAQEAAGARAGEAPPQGCAAAADDQAALELQCSESLTALTEPCPAPGSGPEGTAEAAAPEPAVLAAEDGGAAAGAEAPAQGLRTSHAASAGRADEEATMPAGGGAAGSQAVAAPPSAGVEEVAALEAAWRRSLADYALPYLAWPGGPVPEYLAAESSELAASGVALEEVEVGPLKGQRVLCDKCGTGIPGLHRHCPKCIRDFCLACCAEAREAAAGAGCSAQSQEAAGAGRGSAQARGRPAAGPGGESGAGGGGGPPAPLPCLAPQCRRATLLTTHLSPDFHFVLVKVAEAYAQVSPGSEPACHLDLSLLVLLERLRAGGEVAGAQGASGSDEGDEGLKPFVPGEAVPEGHVVAWGRYVLPKEDVRLADFSLGGGAEEPRYIFTPHFSCLQPSHPKFVAYTQLLLQRKRMGEPHAVRGCCVDKELWQPQALRAAVEAGMAKANRGKEPLGRALSVALDAKGATAGRQSRKAKAEAPQAAGGGGADAPSFKVLDCAQGFKEVDVDIAGFFELCTQPYDPVRQPKLYKLKDFPPSKHYRQVLPKHYQAFVAGLPLPWLTHPETGPSNLATSLLPGVSKPDLGPKSYIAYGTPGGSSVTNLHKDMADAVNIGCHVQPQAHKDGEPVPPPVVARCGNQLPDLPEYGGAGAVWTVWPEGATEGLESYLREVFHEFEHQGRPVLPEEAAEPIHSQAFYLPPEHLKRLKARGVPCWHFEQYEHEAVFVPAGCGHQVSNLKSCSKTAVDYVSPESVPTCRSQAERMRSLPGPDWTQRKVLSDPRADKLQGWFIFLCAAVENFLTLHPELQPTPAQPNPARSAPPPPGMPRKQSAPLAPQQPAIQRSAAEASTRDSGERPGPATQLRSAALVPDPGAGPEQRGQARGGGQESISRAASVSAITPSPAGAVGSRPRIRLKLAGSSPPQGAATAAAPTLAAAAAARAGTAAAGKRKRRDPVALPDEELERLLSERPTRRTCAAGGPAAPPASVGRHQTLDSARAGGAVDRAVASTQGAGRGTGTVQGSAAADRAVGQRDESSVAKRARLSSGGGLGPATPGNDTRAALQQTKAAAAAAGSGAAKGARPEEPAPTKRAPASSPAQAQAQDRASAGQAPAAAPKRVAAIGGWWSSPTKYNTNSSPSVSQPNMQALLPGLADDAASVAVRLQVMAGDEPSGPLITGRMELATRRRWYWRNDTPAAIHIAVRDAITPLGWSLQGLHLQWAVAKRGGAGAGAPLFLLRTYPTAGPVGPAGQAAAATAEAPAAAEAAPAPKRQRTAGTAPSAAPPPPPLEPPDAAASQDSEDVPLAALASTRSQPLLEEGAAAGSSAGGTGGTEPPGAPAVKPNGGAQAEHGAFGGAGPDSAGLGGGASGSGRELSLQLPSSAGAGPEQRGVPAAVPGAEGASTGGVWRSGGPAAEPGVPDGVAGANEPAMSGGNAVVERGPLAEPAAAPAAEAAAGSNAADGQLAAVGAEDHFSPSSRRTHPPPGPAVTQPGPAMAGSNTRPGAPPAAEAAPQVAACGAELAMEDAEPGPLPPKRQRLRQGAPAAAAPRGPAAPAPLCPALPQRQAARVATDRMRRGGGGGGRTADSDVSGGSGDGDEEEEESEQSEDGGSEYQPSEDETGADVAADVAADEGQQPQPGEEPVQAAEDRAEPAEQPAAQQLLTPQFPMAWPAAVGPAPAPAVVTAPVGAAHVEPVPGHMPPQPPAQRVGAAPSAGAAVGYEGAGSQQPGTQAPGPGPSISPEEGVLQQMPVSAGAPVRMVSGAGVLPASAAEALQQAAAQAGGSSAAHTHAAQPPTQGAAAAQAVPGLAQPLLLRLMDEQQQAQVRQVRQAVGQPAAEAIAAPPPAADAVPGQGPSAGPAVGPSGPEAERAGMADVLTALLSSRPGPTPLAAGASSAPAAGPGGPSNAGALALTGTAAGALQQGLVGGGGQPNAVGVVLFRVPRARPQPAGPTPSAAGGGGGDVAEGVPPRGVHDGPGAGHLGAHSEAGAADGAGTTTHDQPHQGPPQPLAVQGLPQAPALPQPPCSQQQALVVQGPQPVDAGEVLPASSLSAAHLQGCALSRDAVAPPPALQPGELRLCGLTFHPELAPGVRSAMEAWEARLAEQLAAEGWTGGLEDAEPEREQVKVLDSSALRAVGIPDVVVAHSLAVLLGLTAAFNAPLPEHAPQLPSIVEPRQDDAGGGAGLFATARIPQLGPGSLAPGRDEGRSGAGLLAAAALRKGVVFGVMGGYVMPKDVAQRHYSRGFRVLNDEAKAELAARASRGAGEAWAAAGGDVLSRYAWQLLESALRFPMPGSADGWELSMLGYGSLAALINDPRREPRGWVEGNDVGDEGGAAARAANCAVVPVSVRGLTLPVVVALRDIRPGEQLLRDYGPEWWQGHQQAWYSAQMRGMQAGVLLQSAGPGGISG</sequence>
<feature type="region of interest" description="Disordered" evidence="4">
    <location>
        <begin position="2457"/>
        <end position="2479"/>
    </location>
</feature>
<feature type="region of interest" description="Disordered" evidence="4">
    <location>
        <begin position="1620"/>
        <end position="1666"/>
    </location>
</feature>
<feature type="region of interest" description="Disordered" evidence="4">
    <location>
        <begin position="2557"/>
        <end position="2580"/>
    </location>
</feature>
<feature type="compositionally biased region" description="Pro residues" evidence="4">
    <location>
        <begin position="211"/>
        <end position="230"/>
    </location>
</feature>
<feature type="compositionally biased region" description="Gly residues" evidence="4">
    <location>
        <begin position="925"/>
        <end position="937"/>
    </location>
</feature>
<reference evidence="6" key="1">
    <citation type="journal article" date="2020" name="bioRxiv">
        <title>Comparative genomics of Chlamydomonas.</title>
        <authorList>
            <person name="Craig R.J."/>
            <person name="Hasan A.R."/>
            <person name="Ness R.W."/>
            <person name="Keightley P.D."/>
        </authorList>
    </citation>
    <scope>NUCLEOTIDE SEQUENCE</scope>
    <source>
        <strain evidence="6">CCAP 11/70</strain>
    </source>
</reference>
<evidence type="ECO:0000256" key="1">
    <source>
        <dbReference type="ARBA" id="ARBA00004123"/>
    </source>
</evidence>
<feature type="compositionally biased region" description="Gly residues" evidence="4">
    <location>
        <begin position="68"/>
        <end position="107"/>
    </location>
</feature>
<feature type="compositionally biased region" description="Low complexity" evidence="4">
    <location>
        <begin position="297"/>
        <end position="308"/>
    </location>
</feature>
<dbReference type="SMART" id="SM00558">
    <property type="entry name" value="JmjC"/>
    <property type="match status" value="1"/>
</dbReference>
<gene>
    <name evidence="6" type="ORF">HYH03_006425</name>
</gene>
<feature type="compositionally biased region" description="Low complexity" evidence="4">
    <location>
        <begin position="2298"/>
        <end position="2321"/>
    </location>
</feature>
<feature type="compositionally biased region" description="Low complexity" evidence="4">
    <location>
        <begin position="749"/>
        <end position="764"/>
    </location>
</feature>
<feature type="compositionally biased region" description="Low complexity" evidence="4">
    <location>
        <begin position="912"/>
        <end position="924"/>
    </location>
</feature>
<feature type="region of interest" description="Disordered" evidence="4">
    <location>
        <begin position="749"/>
        <end position="792"/>
    </location>
</feature>
<dbReference type="Gene3D" id="2.60.120.650">
    <property type="entry name" value="Cupin"/>
    <property type="match status" value="1"/>
</dbReference>
<feature type="compositionally biased region" description="Low complexity" evidence="4">
    <location>
        <begin position="2215"/>
        <end position="2226"/>
    </location>
</feature>
<feature type="compositionally biased region" description="Gly residues" evidence="4">
    <location>
        <begin position="527"/>
        <end position="549"/>
    </location>
</feature>
<dbReference type="OrthoDB" id="1667110at2759"/>
<feature type="compositionally biased region" description="Low complexity" evidence="4">
    <location>
        <begin position="1767"/>
        <end position="1790"/>
    </location>
</feature>
<comment type="caution">
    <text evidence="6">The sequence shown here is derived from an EMBL/GenBank/DDBJ whole genome shotgun (WGS) entry which is preliminary data.</text>
</comment>
<feature type="compositionally biased region" description="Low complexity" evidence="4">
    <location>
        <begin position="2512"/>
        <end position="2542"/>
    </location>
</feature>
<keyword evidence="3" id="KW-0539">Nucleus</keyword>
<feature type="compositionally biased region" description="Basic and acidic residues" evidence="4">
    <location>
        <begin position="25"/>
        <end position="42"/>
    </location>
</feature>
<dbReference type="InterPro" id="IPR045109">
    <property type="entry name" value="LSDs-like"/>
</dbReference>
<feature type="region of interest" description="Disordered" evidence="4">
    <location>
        <begin position="2512"/>
        <end position="2544"/>
    </location>
</feature>
<organism evidence="6 7">
    <name type="scientific">Edaphochlamys debaryana</name>
    <dbReference type="NCBI Taxonomy" id="47281"/>
    <lineage>
        <taxon>Eukaryota</taxon>
        <taxon>Viridiplantae</taxon>
        <taxon>Chlorophyta</taxon>
        <taxon>core chlorophytes</taxon>
        <taxon>Chlorophyceae</taxon>
        <taxon>CS clade</taxon>
        <taxon>Chlamydomonadales</taxon>
        <taxon>Chlamydomonadales incertae sedis</taxon>
        <taxon>Edaphochlamys</taxon>
    </lineage>
</organism>
<dbReference type="InterPro" id="IPR046341">
    <property type="entry name" value="SET_dom_sf"/>
</dbReference>
<keyword evidence="2" id="KW-0479">Metal-binding</keyword>
<feature type="region of interest" description="Disordered" evidence="4">
    <location>
        <begin position="1146"/>
        <end position="1166"/>
    </location>
</feature>
<feature type="region of interest" description="Disordered" evidence="4">
    <location>
        <begin position="440"/>
        <end position="472"/>
    </location>
</feature>
<dbReference type="SUPFAM" id="SSF82199">
    <property type="entry name" value="SET domain"/>
    <property type="match status" value="1"/>
</dbReference>
<dbReference type="InterPro" id="IPR003347">
    <property type="entry name" value="JmjC_dom"/>
</dbReference>
<dbReference type="GO" id="GO:0046872">
    <property type="term" value="F:metal ion binding"/>
    <property type="evidence" value="ECO:0007669"/>
    <property type="project" value="UniProtKB-KW"/>
</dbReference>
<evidence type="ECO:0000259" key="5">
    <source>
        <dbReference type="PROSITE" id="PS51184"/>
    </source>
</evidence>
<feature type="region of interest" description="Disordered" evidence="4">
    <location>
        <begin position="2369"/>
        <end position="2419"/>
    </location>
</feature>
<evidence type="ECO:0000256" key="2">
    <source>
        <dbReference type="ARBA" id="ARBA00022723"/>
    </source>
</evidence>
<feature type="compositionally biased region" description="Low complexity" evidence="4">
    <location>
        <begin position="2182"/>
        <end position="2196"/>
    </location>
</feature>
<feature type="compositionally biased region" description="Gly residues" evidence="4">
    <location>
        <begin position="2028"/>
        <end position="2045"/>
    </location>
</feature>
<feature type="compositionally biased region" description="Acidic residues" evidence="4">
    <location>
        <begin position="2271"/>
        <end position="2297"/>
    </location>
</feature>
<feature type="region of interest" description="Disordered" evidence="4">
    <location>
        <begin position="502"/>
        <end position="704"/>
    </location>
</feature>
<protein>
    <recommendedName>
        <fullName evidence="5">JmjC domain-containing protein</fullName>
    </recommendedName>
</protein>
<dbReference type="PANTHER" id="PTHR12549:SF38">
    <property type="entry name" value="JMJC DOMAIN-CONTAINING HISTONE DEMETHYLASE 2, ISOFORM A"/>
    <property type="match status" value="1"/>
</dbReference>
<evidence type="ECO:0000256" key="4">
    <source>
        <dbReference type="SAM" id="MobiDB-lite"/>
    </source>
</evidence>
<proteinExistence type="predicted"/>
<feature type="region of interest" description="Disordered" evidence="4">
    <location>
        <begin position="912"/>
        <end position="937"/>
    </location>
</feature>
<dbReference type="EMBL" id="JAEHOE010000024">
    <property type="protein sequence ID" value="KAG2495480.1"/>
    <property type="molecule type" value="Genomic_DNA"/>
</dbReference>
<name>A0A835Y3R0_9CHLO</name>
<comment type="subcellular location">
    <subcellularLocation>
        <location evidence="1">Nucleus</location>
    </subcellularLocation>
</comment>
<dbReference type="GO" id="GO:0003712">
    <property type="term" value="F:transcription coregulator activity"/>
    <property type="evidence" value="ECO:0007669"/>
    <property type="project" value="TreeGrafter"/>
</dbReference>
<evidence type="ECO:0000313" key="7">
    <source>
        <dbReference type="Proteomes" id="UP000612055"/>
    </source>
</evidence>
<feature type="compositionally biased region" description="Pro residues" evidence="4">
    <location>
        <begin position="1957"/>
        <end position="1966"/>
    </location>
</feature>
<feature type="compositionally biased region" description="Low complexity" evidence="4">
    <location>
        <begin position="2381"/>
        <end position="2419"/>
    </location>
</feature>
<keyword evidence="7" id="KW-1185">Reference proteome</keyword>
<feature type="compositionally biased region" description="Low complexity" evidence="4">
    <location>
        <begin position="131"/>
        <end position="141"/>
    </location>
</feature>
<dbReference type="GO" id="GO:0032454">
    <property type="term" value="F:histone H3K9 demethylase activity"/>
    <property type="evidence" value="ECO:0007669"/>
    <property type="project" value="InterPro"/>
</dbReference>
<evidence type="ECO:0000313" key="6">
    <source>
        <dbReference type="EMBL" id="KAG2495480.1"/>
    </source>
</evidence>
<feature type="compositionally biased region" description="Low complexity" evidence="4">
    <location>
        <begin position="684"/>
        <end position="704"/>
    </location>
</feature>
<feature type="compositionally biased region" description="Low complexity" evidence="4">
    <location>
        <begin position="316"/>
        <end position="341"/>
    </location>
</feature>
<feature type="compositionally biased region" description="Low complexity" evidence="4">
    <location>
        <begin position="655"/>
        <end position="666"/>
    </location>
</feature>
<dbReference type="PANTHER" id="PTHR12549">
    <property type="entry name" value="JMJC DOMAIN-CONTAINING HISTONE DEMETHYLATION PROTEIN"/>
    <property type="match status" value="1"/>
</dbReference>
<feature type="region of interest" description="Disordered" evidence="4">
    <location>
        <begin position="1"/>
        <end position="275"/>
    </location>
</feature>